<feature type="transmembrane region" description="Helical" evidence="1">
    <location>
        <begin position="99"/>
        <end position="120"/>
    </location>
</feature>
<keyword evidence="1" id="KW-0472">Membrane</keyword>
<name>A0A9Q3SWY8_9LACO</name>
<evidence type="ECO:0000313" key="3">
    <source>
        <dbReference type="Proteomes" id="UP000752647"/>
    </source>
</evidence>
<evidence type="ECO:0000313" key="2">
    <source>
        <dbReference type="EMBL" id="MBZ5961614.1"/>
    </source>
</evidence>
<gene>
    <name evidence="2" type="ORF">KIJ12_00260</name>
</gene>
<protein>
    <submittedName>
        <fullName evidence="2">DUF3267 domain-containing protein</fullName>
    </submittedName>
</protein>
<proteinExistence type="predicted"/>
<evidence type="ECO:0000256" key="1">
    <source>
        <dbReference type="SAM" id="Phobius"/>
    </source>
</evidence>
<keyword evidence="1" id="KW-0812">Transmembrane</keyword>
<dbReference type="RefSeq" id="WP_090090045.1">
    <property type="nucleotide sequence ID" value="NZ_CBCPIF010000001.1"/>
</dbReference>
<feature type="transmembrane region" description="Helical" evidence="1">
    <location>
        <begin position="9"/>
        <end position="30"/>
    </location>
</feature>
<feature type="transmembrane region" description="Helical" evidence="1">
    <location>
        <begin position="42"/>
        <end position="65"/>
    </location>
</feature>
<dbReference type="Pfam" id="PF11667">
    <property type="entry name" value="DUF3267"/>
    <property type="match status" value="1"/>
</dbReference>
<comment type="caution">
    <text evidence="2">The sequence shown here is derived from an EMBL/GenBank/DDBJ whole genome shotgun (WGS) entry which is preliminary data.</text>
</comment>
<organism evidence="2 3">
    <name type="scientific">Leuconostoc gasicomitatum</name>
    <dbReference type="NCBI Taxonomy" id="115778"/>
    <lineage>
        <taxon>Bacteria</taxon>
        <taxon>Bacillati</taxon>
        <taxon>Bacillota</taxon>
        <taxon>Bacilli</taxon>
        <taxon>Lactobacillales</taxon>
        <taxon>Lactobacillaceae</taxon>
        <taxon>Leuconostoc</taxon>
        <taxon>Leuconostoc gelidum group</taxon>
    </lineage>
</organism>
<sequence length="182" mass="21192">MINILISHIIWWFIVPVMSAYLMSLVSSFFTNLAIRHTSYKLVAIIGFWGVVIHELSHLLVALIFHHKITHFKLWQINDDGVLGYVNHTYNTQSFYQRLGNVFIGLAPMFVLTIIFFILTQLTYDSFWSIFGIVFFLPSFILGFNLSKADWLNFWYGVPFYLISIIIVSAIEFAIKNIPILF</sequence>
<reference evidence="2" key="1">
    <citation type="submission" date="2021-05" db="EMBL/GenBank/DDBJ databases">
        <title>Pangenome of Leuconostoc gelidum warrants species status for Leuconostoc gelidum subsp. gasicomitatum.</title>
        <authorList>
            <person name="Johansson P."/>
            <person name="Sade E."/>
            <person name="Hultman J."/>
            <person name="Auvinen P."/>
            <person name="Bjorkroth J."/>
        </authorList>
    </citation>
    <scope>NUCLEOTIDE SEQUENCE</scope>
    <source>
        <strain evidence="2">A.21.4</strain>
    </source>
</reference>
<accession>A0A9Q3SWY8</accession>
<dbReference type="Proteomes" id="UP000752647">
    <property type="component" value="Unassembled WGS sequence"/>
</dbReference>
<dbReference type="InterPro" id="IPR021683">
    <property type="entry name" value="DUF3267"/>
</dbReference>
<dbReference type="EMBL" id="JAHBFI010000001">
    <property type="protein sequence ID" value="MBZ5961614.1"/>
    <property type="molecule type" value="Genomic_DNA"/>
</dbReference>
<dbReference type="AlphaFoldDB" id="A0A9Q3SWY8"/>
<feature type="transmembrane region" description="Helical" evidence="1">
    <location>
        <begin position="126"/>
        <end position="147"/>
    </location>
</feature>
<feature type="transmembrane region" description="Helical" evidence="1">
    <location>
        <begin position="154"/>
        <end position="175"/>
    </location>
</feature>
<keyword evidence="1" id="KW-1133">Transmembrane helix</keyword>